<name>A0A2T0SRD7_9BACT</name>
<keyword evidence="2" id="KW-1185">Reference proteome</keyword>
<reference evidence="1 2" key="1">
    <citation type="submission" date="2018-03" db="EMBL/GenBank/DDBJ databases">
        <title>Genomic Encyclopedia of Archaeal and Bacterial Type Strains, Phase II (KMG-II): from individual species to whole genera.</title>
        <authorList>
            <person name="Goeker M."/>
        </authorList>
    </citation>
    <scope>NUCLEOTIDE SEQUENCE [LARGE SCALE GENOMIC DNA]</scope>
    <source>
        <strain evidence="1 2">DSM 28354</strain>
    </source>
</reference>
<dbReference type="PROSITE" id="PS51257">
    <property type="entry name" value="PROKAR_LIPOPROTEIN"/>
    <property type="match status" value="1"/>
</dbReference>
<dbReference type="EMBL" id="PVTE01000013">
    <property type="protein sequence ID" value="PRY35967.1"/>
    <property type="molecule type" value="Genomic_DNA"/>
</dbReference>
<organism evidence="1 2">
    <name type="scientific">Spirosoma oryzae</name>
    <dbReference type="NCBI Taxonomy" id="1469603"/>
    <lineage>
        <taxon>Bacteria</taxon>
        <taxon>Pseudomonadati</taxon>
        <taxon>Bacteroidota</taxon>
        <taxon>Cytophagia</taxon>
        <taxon>Cytophagales</taxon>
        <taxon>Cytophagaceae</taxon>
        <taxon>Spirosoma</taxon>
    </lineage>
</organism>
<dbReference type="RefSeq" id="WP_106138870.1">
    <property type="nucleotide sequence ID" value="NZ_PVTE01000013.1"/>
</dbReference>
<protein>
    <submittedName>
        <fullName evidence="1">Uncharacterized protein</fullName>
    </submittedName>
</protein>
<gene>
    <name evidence="1" type="ORF">CLV58_11395</name>
</gene>
<sequence length="168" mass="18150">MTKLYFIVIALLSILVGCNKPGVDANSTTPRSGSEYFVSFKMGQKTYLLDKSASISNLKASGVPGAFSYFPGKVSIRGIGDTPLDIALGTNQASTGKPESRPVVSGYFNQDQFTSYFVNYTPNEDMGTLNITSIDNNVAEGTFTMVVTIKGTLNKVPITDGKFRVKFM</sequence>
<evidence type="ECO:0000313" key="1">
    <source>
        <dbReference type="EMBL" id="PRY35967.1"/>
    </source>
</evidence>
<accession>A0A2T0SRD7</accession>
<evidence type="ECO:0000313" key="2">
    <source>
        <dbReference type="Proteomes" id="UP000238375"/>
    </source>
</evidence>
<comment type="caution">
    <text evidence="1">The sequence shown here is derived from an EMBL/GenBank/DDBJ whole genome shotgun (WGS) entry which is preliminary data.</text>
</comment>
<dbReference type="AlphaFoldDB" id="A0A2T0SRD7"/>
<dbReference type="Proteomes" id="UP000238375">
    <property type="component" value="Unassembled WGS sequence"/>
</dbReference>
<proteinExistence type="predicted"/>